<accession>R4KQV0</accession>
<keyword evidence="3" id="KW-0808">Transferase</keyword>
<protein>
    <submittedName>
        <fullName evidence="3">Glycosyltransferase</fullName>
    </submittedName>
</protein>
<reference evidence="3 4" key="1">
    <citation type="submission" date="2012-01" db="EMBL/GenBank/DDBJ databases">
        <title>Complete sequence of Desulfotomaculum gibsoniae DSM 7213.</title>
        <authorList>
            <consortium name="US DOE Joint Genome Institute"/>
            <person name="Lucas S."/>
            <person name="Han J."/>
            <person name="Lapidus A."/>
            <person name="Cheng J.-F."/>
            <person name="Goodwin L."/>
            <person name="Pitluck S."/>
            <person name="Peters L."/>
            <person name="Ovchinnikova G."/>
            <person name="Teshima H."/>
            <person name="Detter J.C."/>
            <person name="Han C."/>
            <person name="Tapia R."/>
            <person name="Land M."/>
            <person name="Hauser L."/>
            <person name="Kyrpides N."/>
            <person name="Ivanova N."/>
            <person name="Pagani I."/>
            <person name="Parshina S."/>
            <person name="Plugge C."/>
            <person name="Muyzer G."/>
            <person name="Kuever J."/>
            <person name="Ivanova A."/>
            <person name="Nazina T."/>
            <person name="Klenk H.-P."/>
            <person name="Brambilla E."/>
            <person name="Spring S."/>
            <person name="Stams A.F."/>
            <person name="Woyke T."/>
        </authorList>
    </citation>
    <scope>NUCLEOTIDE SEQUENCE [LARGE SCALE GENOMIC DNA]</scope>
    <source>
        <strain evidence="3 4">DSM 7213</strain>
    </source>
</reference>
<dbReference type="PANTHER" id="PTHR12526:SF630">
    <property type="entry name" value="GLYCOSYLTRANSFERASE"/>
    <property type="match status" value="1"/>
</dbReference>
<dbReference type="RefSeq" id="WP_006522227.1">
    <property type="nucleotide sequence ID" value="NC_021184.1"/>
</dbReference>
<dbReference type="eggNOG" id="COG0438">
    <property type="taxonomic scope" value="Bacteria"/>
</dbReference>
<dbReference type="Gene3D" id="3.40.50.2000">
    <property type="entry name" value="Glycogen Phosphorylase B"/>
    <property type="match status" value="2"/>
</dbReference>
<dbReference type="EMBL" id="CP003273">
    <property type="protein sequence ID" value="AGL03927.1"/>
    <property type="molecule type" value="Genomic_DNA"/>
</dbReference>
<evidence type="ECO:0000259" key="1">
    <source>
        <dbReference type="Pfam" id="PF00534"/>
    </source>
</evidence>
<feature type="domain" description="Glycosyltransferase subfamily 4-like N-terminal" evidence="2">
    <location>
        <begin position="13"/>
        <end position="167"/>
    </location>
</feature>
<name>R4KQV0_9FIRM</name>
<proteinExistence type="predicted"/>
<dbReference type="Pfam" id="PF00534">
    <property type="entry name" value="Glycos_transf_1"/>
    <property type="match status" value="1"/>
</dbReference>
<evidence type="ECO:0000313" key="3">
    <source>
        <dbReference type="EMBL" id="AGL03927.1"/>
    </source>
</evidence>
<feature type="domain" description="Glycosyl transferase family 1" evidence="1">
    <location>
        <begin position="175"/>
        <end position="343"/>
    </location>
</feature>
<keyword evidence="4" id="KW-1185">Reference proteome</keyword>
<dbReference type="STRING" id="767817.Desgi_4706"/>
<dbReference type="KEGG" id="dgi:Desgi_4706"/>
<dbReference type="HOGENOM" id="CLU_009583_0_3_9"/>
<dbReference type="SUPFAM" id="SSF53756">
    <property type="entry name" value="UDP-Glycosyltransferase/glycogen phosphorylase"/>
    <property type="match status" value="1"/>
</dbReference>
<dbReference type="AlphaFoldDB" id="R4KQV0"/>
<evidence type="ECO:0000259" key="2">
    <source>
        <dbReference type="Pfam" id="PF13439"/>
    </source>
</evidence>
<dbReference type="Proteomes" id="UP000013520">
    <property type="component" value="Chromosome"/>
</dbReference>
<dbReference type="InterPro" id="IPR028098">
    <property type="entry name" value="Glyco_trans_4-like_N"/>
</dbReference>
<dbReference type="CDD" id="cd03801">
    <property type="entry name" value="GT4_PimA-like"/>
    <property type="match status" value="1"/>
</dbReference>
<dbReference type="Pfam" id="PF13439">
    <property type="entry name" value="Glyco_transf_4"/>
    <property type="match status" value="1"/>
</dbReference>
<dbReference type="InterPro" id="IPR001296">
    <property type="entry name" value="Glyco_trans_1"/>
</dbReference>
<sequence>MKVVNIVTQMEAGGAQQAAMNIADVLQKRGYEAEIWFLYMKRPTYQGCRGVRVILNHRPVWVMDYVRILWGLLVLLLKQKPAVVITHTYYANVLGQTAARLAGVRVRLAVQHNPAPTYPRLARWLDLLLGSMFFYTSNIAVSGAAYHSFDNYPARYRERLKVIYNGIPAPCLTLDRENARHRFGLPLKGPIIVNVGRLAAQKNQQLLIKLLKHLSDVQLAIAGDGELKNTLIYEAHTLGVKDRVFMLGEVSPQEIGNFLLAGDVFVFPSHYEAFGFAMVEAMAVGLPVIASDIKALRDVLVENEGKPVGILVHPGNECGFVQAVKSVLEDDLLANSLAESSRARAGMFSLAQMVDSYEQCFLEMTNEAG</sequence>
<gene>
    <name evidence="3" type="ORF">Desgi_4706</name>
</gene>
<organism evidence="3 4">
    <name type="scientific">Desulfoscipio gibsoniae DSM 7213</name>
    <dbReference type="NCBI Taxonomy" id="767817"/>
    <lineage>
        <taxon>Bacteria</taxon>
        <taxon>Bacillati</taxon>
        <taxon>Bacillota</taxon>
        <taxon>Clostridia</taxon>
        <taxon>Eubacteriales</taxon>
        <taxon>Desulfallaceae</taxon>
        <taxon>Desulfoscipio</taxon>
    </lineage>
</organism>
<dbReference type="OrthoDB" id="9795068at2"/>
<evidence type="ECO:0000313" key="4">
    <source>
        <dbReference type="Proteomes" id="UP000013520"/>
    </source>
</evidence>
<dbReference type="GO" id="GO:0016757">
    <property type="term" value="F:glycosyltransferase activity"/>
    <property type="evidence" value="ECO:0007669"/>
    <property type="project" value="InterPro"/>
</dbReference>
<dbReference type="PANTHER" id="PTHR12526">
    <property type="entry name" value="GLYCOSYLTRANSFERASE"/>
    <property type="match status" value="1"/>
</dbReference>